<feature type="compositionally biased region" description="Acidic residues" evidence="1">
    <location>
        <begin position="400"/>
        <end position="412"/>
    </location>
</feature>
<protein>
    <submittedName>
        <fullName evidence="2">Uncharacterized protein</fullName>
    </submittedName>
</protein>
<proteinExistence type="predicted"/>
<keyword evidence="3" id="KW-1185">Reference proteome</keyword>
<evidence type="ECO:0000313" key="3">
    <source>
        <dbReference type="Proteomes" id="UP000193560"/>
    </source>
</evidence>
<gene>
    <name evidence="2" type="ORF">BCR42DRAFT_352890</name>
</gene>
<accession>A0A1X2IG58</accession>
<feature type="compositionally biased region" description="Basic and acidic residues" evidence="1">
    <location>
        <begin position="537"/>
        <end position="551"/>
    </location>
</feature>
<name>A0A1X2IG58_9FUNG</name>
<feature type="region of interest" description="Disordered" evidence="1">
    <location>
        <begin position="1"/>
        <end position="45"/>
    </location>
</feature>
<reference evidence="2 3" key="1">
    <citation type="submission" date="2016-07" db="EMBL/GenBank/DDBJ databases">
        <title>Pervasive Adenine N6-methylation of Active Genes in Fungi.</title>
        <authorList>
            <consortium name="DOE Joint Genome Institute"/>
            <person name="Mondo S.J."/>
            <person name="Dannebaum R.O."/>
            <person name="Kuo R.C."/>
            <person name="Labutti K."/>
            <person name="Haridas S."/>
            <person name="Kuo A."/>
            <person name="Salamov A."/>
            <person name="Ahrendt S.R."/>
            <person name="Lipzen A."/>
            <person name="Sullivan W."/>
            <person name="Andreopoulos W.B."/>
            <person name="Clum A."/>
            <person name="Lindquist E."/>
            <person name="Daum C."/>
            <person name="Ramamoorthy G.K."/>
            <person name="Gryganskyi A."/>
            <person name="Culley D."/>
            <person name="Magnuson J.K."/>
            <person name="James T.Y."/>
            <person name="O'Malley M.A."/>
            <person name="Stajich J.E."/>
            <person name="Spatafora J.W."/>
            <person name="Visel A."/>
            <person name="Grigoriev I.V."/>
        </authorList>
    </citation>
    <scope>NUCLEOTIDE SEQUENCE [LARGE SCALE GENOMIC DNA]</scope>
    <source>
        <strain evidence="2 3">NRRL 1336</strain>
    </source>
</reference>
<dbReference type="STRING" id="90262.A0A1X2IG58"/>
<dbReference type="EMBL" id="MCGE01000012">
    <property type="protein sequence ID" value="ORZ15888.1"/>
    <property type="molecule type" value="Genomic_DNA"/>
</dbReference>
<feature type="compositionally biased region" description="Acidic residues" evidence="1">
    <location>
        <begin position="369"/>
        <end position="387"/>
    </location>
</feature>
<dbReference type="OrthoDB" id="2275774at2759"/>
<feature type="compositionally biased region" description="Low complexity" evidence="1">
    <location>
        <begin position="151"/>
        <end position="162"/>
    </location>
</feature>
<organism evidence="2 3">
    <name type="scientific">Absidia repens</name>
    <dbReference type="NCBI Taxonomy" id="90262"/>
    <lineage>
        <taxon>Eukaryota</taxon>
        <taxon>Fungi</taxon>
        <taxon>Fungi incertae sedis</taxon>
        <taxon>Mucoromycota</taxon>
        <taxon>Mucoromycotina</taxon>
        <taxon>Mucoromycetes</taxon>
        <taxon>Mucorales</taxon>
        <taxon>Cunninghamellaceae</taxon>
        <taxon>Absidia</taxon>
    </lineage>
</organism>
<feature type="region of interest" description="Disordered" evidence="1">
    <location>
        <begin position="521"/>
        <end position="551"/>
    </location>
</feature>
<dbReference type="AlphaFoldDB" id="A0A1X2IG58"/>
<feature type="region of interest" description="Disordered" evidence="1">
    <location>
        <begin position="147"/>
        <end position="205"/>
    </location>
</feature>
<feature type="region of interest" description="Disordered" evidence="1">
    <location>
        <begin position="281"/>
        <end position="303"/>
    </location>
</feature>
<evidence type="ECO:0000256" key="1">
    <source>
        <dbReference type="SAM" id="MobiDB-lite"/>
    </source>
</evidence>
<feature type="compositionally biased region" description="Basic residues" evidence="1">
    <location>
        <begin position="163"/>
        <end position="193"/>
    </location>
</feature>
<comment type="caution">
    <text evidence="2">The sequence shown here is derived from an EMBL/GenBank/DDBJ whole genome shotgun (WGS) entry which is preliminary data.</text>
</comment>
<dbReference type="Proteomes" id="UP000193560">
    <property type="component" value="Unassembled WGS sequence"/>
</dbReference>
<feature type="region of interest" description="Disordered" evidence="1">
    <location>
        <begin position="355"/>
        <end position="412"/>
    </location>
</feature>
<feature type="compositionally biased region" description="Pro residues" evidence="1">
    <location>
        <begin position="30"/>
        <end position="39"/>
    </location>
</feature>
<sequence>MATPPPQEEKAQVSEQAAFPPIRHKSTTLPPAPTEPRQPPKNSTNKTILDYLLYRSTQSRLKQAQVESLEMTTYLQQNQDKDTIQEQKQRWMEMMNVAEQDKNAVESVVKGILSNHRSKRPSFEIDNHFEQRLHLCQLTNLIFGRRETSETDTTTDTSSTTSNKRRRRHHLHHHQHHHHHHQHHLHLHQHHRRPETSTEQATIGQDDNETKICRWTSMITPNHCRRHRLQLCDLCTDKSTTLLSTKVASSSSSPFSPGLLEAIPTFLKTSADLLRHTLETNHHQHHDQDNIGDDDDDDDNKKKPMIFAGQKVMGGGMPPRWYDLFLELLTQAAIECYLCDMETGLEAIYEIFSYGDVEDEDEPERHTDDEEDEDEEDEEDEDEEDVEDSHTPKLASADNNNDDDNDGDDDDWSVEAADHHLLFPKTRTMYLFKTQVREREKEILVIEENTSLHQHFQALAKRYPLDNFEKNMGEYIQMIHHTMAVPDLDTTKDEGNSTTMLEKEATPSIYKYPCDGSLLMPELTEEDEETNNNKRRASVDLEKDDDSKRHG</sequence>
<evidence type="ECO:0000313" key="2">
    <source>
        <dbReference type="EMBL" id="ORZ15888.1"/>
    </source>
</evidence>